<gene>
    <name evidence="1" type="ORF">AcetOrient_orf03905</name>
</gene>
<dbReference type="EMBL" id="AP018515">
    <property type="protein sequence ID" value="BBC80918.1"/>
    <property type="molecule type" value="Genomic_DNA"/>
</dbReference>
<sequence>MWFLCLSVLFLPLPLYRGLATSLSIPLTKRPPLRFFERAC</sequence>
<evidence type="ECO:0000313" key="2">
    <source>
        <dbReference type="Proteomes" id="UP000270034"/>
    </source>
</evidence>
<reference evidence="1 2" key="1">
    <citation type="submission" date="2018-02" db="EMBL/GenBank/DDBJ databases">
        <title>Acetobacter orientalis genome.</title>
        <authorList>
            <person name="Nakashima N."/>
            <person name="Tamura T."/>
        </authorList>
    </citation>
    <scope>NUCLEOTIDE SEQUENCE [LARGE SCALE GENOMIC DNA]</scope>
    <source>
        <strain evidence="1 2">FAN1</strain>
    </source>
</reference>
<proteinExistence type="predicted"/>
<name>A0A2Z5ZJY3_9PROT</name>
<organism evidence="1 2">
    <name type="scientific">Acetobacter orientalis</name>
    <dbReference type="NCBI Taxonomy" id="146474"/>
    <lineage>
        <taxon>Bacteria</taxon>
        <taxon>Pseudomonadati</taxon>
        <taxon>Pseudomonadota</taxon>
        <taxon>Alphaproteobacteria</taxon>
        <taxon>Acetobacterales</taxon>
        <taxon>Acetobacteraceae</taxon>
        <taxon>Acetobacter</taxon>
    </lineage>
</organism>
<dbReference type="Proteomes" id="UP000270034">
    <property type="component" value="Chromosome"/>
</dbReference>
<dbReference type="KEGG" id="aot:AcetOri_orf03905"/>
<evidence type="ECO:0000313" key="1">
    <source>
        <dbReference type="EMBL" id="BBC80918.1"/>
    </source>
</evidence>
<accession>A0A2Z5ZJY3</accession>
<dbReference type="AlphaFoldDB" id="A0A2Z5ZJY3"/>
<protein>
    <submittedName>
        <fullName evidence="1">TRIO and F-actin-binding protein-like, partial</fullName>
    </submittedName>
</protein>